<gene>
    <name evidence="1" type="ORF">Tco_0821055</name>
</gene>
<comment type="caution">
    <text evidence="1">The sequence shown here is derived from an EMBL/GenBank/DDBJ whole genome shotgun (WGS) entry which is preliminary data.</text>
</comment>
<keyword evidence="2" id="KW-1185">Reference proteome</keyword>
<name>A0ABQ5AB60_9ASTR</name>
<evidence type="ECO:0000313" key="1">
    <source>
        <dbReference type="EMBL" id="GJS99885.1"/>
    </source>
</evidence>
<reference evidence="1" key="1">
    <citation type="journal article" date="2022" name="Int. J. Mol. Sci.">
        <title>Draft Genome of Tanacetum Coccineum: Genomic Comparison of Closely Related Tanacetum-Family Plants.</title>
        <authorList>
            <person name="Yamashiro T."/>
            <person name="Shiraishi A."/>
            <person name="Nakayama K."/>
            <person name="Satake H."/>
        </authorList>
    </citation>
    <scope>NUCLEOTIDE SEQUENCE</scope>
</reference>
<proteinExistence type="predicted"/>
<organism evidence="1 2">
    <name type="scientific">Tanacetum coccineum</name>
    <dbReference type="NCBI Taxonomy" id="301880"/>
    <lineage>
        <taxon>Eukaryota</taxon>
        <taxon>Viridiplantae</taxon>
        <taxon>Streptophyta</taxon>
        <taxon>Embryophyta</taxon>
        <taxon>Tracheophyta</taxon>
        <taxon>Spermatophyta</taxon>
        <taxon>Magnoliopsida</taxon>
        <taxon>eudicotyledons</taxon>
        <taxon>Gunneridae</taxon>
        <taxon>Pentapetalae</taxon>
        <taxon>asterids</taxon>
        <taxon>campanulids</taxon>
        <taxon>Asterales</taxon>
        <taxon>Asteraceae</taxon>
        <taxon>Asteroideae</taxon>
        <taxon>Anthemideae</taxon>
        <taxon>Anthemidinae</taxon>
        <taxon>Tanacetum</taxon>
    </lineage>
</organism>
<dbReference type="EMBL" id="BQNB010012153">
    <property type="protein sequence ID" value="GJS99885.1"/>
    <property type="molecule type" value="Genomic_DNA"/>
</dbReference>
<accession>A0ABQ5AB60</accession>
<reference evidence="1" key="2">
    <citation type="submission" date="2022-01" db="EMBL/GenBank/DDBJ databases">
        <authorList>
            <person name="Yamashiro T."/>
            <person name="Shiraishi A."/>
            <person name="Satake H."/>
            <person name="Nakayama K."/>
        </authorList>
    </citation>
    <scope>NUCLEOTIDE SEQUENCE</scope>
</reference>
<protein>
    <submittedName>
        <fullName evidence="1">Uncharacterized protein</fullName>
    </submittedName>
</protein>
<dbReference type="Proteomes" id="UP001151760">
    <property type="component" value="Unassembled WGS sequence"/>
</dbReference>
<evidence type="ECO:0000313" key="2">
    <source>
        <dbReference type="Proteomes" id="UP001151760"/>
    </source>
</evidence>
<sequence length="157" mass="17158">MVFNSPCLTDKKELIHHEVEMVINSPWIMPLLGTKGLASPEQTATVGLFNKATKTANYMVLEGVLMKNKDAASSRDIQLICAEFSSIQVKTQADWMLLQSSYFNPQVSTSRYVVPTGRVVVPTGRYVVPAGKVIIIVSPGRLSLVPTGRVLSPGRVK</sequence>